<dbReference type="InterPro" id="IPR004513">
    <property type="entry name" value="FtsX"/>
</dbReference>
<feature type="domain" description="FtsX extracellular" evidence="13">
    <location>
        <begin position="81"/>
        <end position="170"/>
    </location>
</feature>
<sequence>MAKPAKKVKKNTRALAQQKRHRRQWLTFVRMCRYGINNFTRNAWLTVAATAVMTITLLIIFATVIASNVLADSVAELSKKVDMSIYLRTGTTEQQAKPVIHALRQLSNVENVTFISSEQARAQNAQNNKTDQDVLEAISQATNKLPAVIRINLKNINDTAQLDEFVKKNKELKPIVDLNRAPSFAGSRRNAIENIGRWANFAQRAGLAASILFVVISSLIVFNTIRMAIFNRKDEIEMMKLIGAEKSFIRGPFLVEAVVYGCIAAVLATMIGVSLFVAASEKLQSYGIATANTTNTLTMYLGVVLLVMIGFGALIGVISSALATRRYLKI</sequence>
<dbReference type="RefSeq" id="WP_376754235.1">
    <property type="nucleotide sequence ID" value="NZ_CP124550.1"/>
</dbReference>
<feature type="transmembrane region" description="Helical" evidence="11">
    <location>
        <begin position="207"/>
        <end position="230"/>
    </location>
</feature>
<name>A0ABY8WTW3_9BACT</name>
<keyword evidence="4 10" id="KW-1003">Cell membrane</keyword>
<feature type="transmembrane region" description="Helical" evidence="11">
    <location>
        <begin position="43"/>
        <end position="66"/>
    </location>
</feature>
<evidence type="ECO:0000256" key="3">
    <source>
        <dbReference type="ARBA" id="ARBA00021907"/>
    </source>
</evidence>
<evidence type="ECO:0000256" key="10">
    <source>
        <dbReference type="PIRNR" id="PIRNR003097"/>
    </source>
</evidence>
<dbReference type="Pfam" id="PF18075">
    <property type="entry name" value="FtsX_ECD"/>
    <property type="match status" value="1"/>
</dbReference>
<dbReference type="PANTHER" id="PTHR47755:SF1">
    <property type="entry name" value="CELL DIVISION PROTEIN FTSX"/>
    <property type="match status" value="1"/>
</dbReference>
<evidence type="ECO:0000256" key="9">
    <source>
        <dbReference type="ARBA" id="ARBA00023306"/>
    </source>
</evidence>
<evidence type="ECO:0000259" key="12">
    <source>
        <dbReference type="Pfam" id="PF02687"/>
    </source>
</evidence>
<organism evidence="14 15">
    <name type="scientific">Candidatus Southlakia epibionticum</name>
    <dbReference type="NCBI Taxonomy" id="3043284"/>
    <lineage>
        <taxon>Bacteria</taxon>
        <taxon>Candidatus Saccharimonadota</taxon>
        <taxon>Candidatus Saccharimonadia</taxon>
        <taxon>Candidatus Saccharimonadales</taxon>
        <taxon>Candidatus Saccharimonadaceae</taxon>
        <taxon>Candidatus Southlakia</taxon>
    </lineage>
</organism>
<keyword evidence="5 10" id="KW-0132">Cell division</keyword>
<evidence type="ECO:0000256" key="2">
    <source>
        <dbReference type="ARBA" id="ARBA00007379"/>
    </source>
</evidence>
<dbReference type="Gene3D" id="3.30.70.3040">
    <property type="match status" value="1"/>
</dbReference>
<dbReference type="Proteomes" id="UP001177295">
    <property type="component" value="Chromosome"/>
</dbReference>
<evidence type="ECO:0000256" key="6">
    <source>
        <dbReference type="ARBA" id="ARBA00022692"/>
    </source>
</evidence>
<accession>A0ABY8WTW3</accession>
<comment type="subcellular location">
    <subcellularLocation>
        <location evidence="1">Cell membrane</location>
        <topology evidence="1">Multi-pass membrane protein</topology>
    </subcellularLocation>
</comment>
<evidence type="ECO:0000256" key="4">
    <source>
        <dbReference type="ARBA" id="ARBA00022475"/>
    </source>
</evidence>
<evidence type="ECO:0000256" key="7">
    <source>
        <dbReference type="ARBA" id="ARBA00022989"/>
    </source>
</evidence>
<keyword evidence="7 11" id="KW-1133">Transmembrane helix</keyword>
<dbReference type="GO" id="GO:0051301">
    <property type="term" value="P:cell division"/>
    <property type="evidence" value="ECO:0007669"/>
    <property type="project" value="UniProtKB-KW"/>
</dbReference>
<dbReference type="InterPro" id="IPR040690">
    <property type="entry name" value="FtsX_ECD"/>
</dbReference>
<evidence type="ECO:0000256" key="5">
    <source>
        <dbReference type="ARBA" id="ARBA00022618"/>
    </source>
</evidence>
<reference evidence="14 15" key="1">
    <citation type="journal article" date="2023" name="Cell">
        <title>Genetic manipulation of Patescibacteria provides mechanistic insights into microbial dark matter and the epibiotic lifestyle.</title>
        <authorList>
            <person name="Wang Y."/>
            <person name="Gallagher L.A."/>
            <person name="Andrade P.A."/>
            <person name="Liu A."/>
            <person name="Humphreys I.R."/>
            <person name="Turkarslan S."/>
            <person name="Cutler K.J."/>
            <person name="Arrieta-Ortiz M.L."/>
            <person name="Li Y."/>
            <person name="Radey M.C."/>
            <person name="McLean J.S."/>
            <person name="Cong Q."/>
            <person name="Baker D."/>
            <person name="Baliga N.S."/>
            <person name="Peterson S.B."/>
            <person name="Mougous J.D."/>
        </authorList>
    </citation>
    <scope>NUCLEOTIDE SEQUENCE [LARGE SCALE GENOMIC DNA]</scope>
    <source>
        <strain evidence="14 15">ML1</strain>
    </source>
</reference>
<dbReference type="PANTHER" id="PTHR47755">
    <property type="entry name" value="CELL DIVISION PROTEIN FTSX"/>
    <property type="match status" value="1"/>
</dbReference>
<evidence type="ECO:0000313" key="14">
    <source>
        <dbReference type="EMBL" id="WIO45865.1"/>
    </source>
</evidence>
<evidence type="ECO:0000256" key="1">
    <source>
        <dbReference type="ARBA" id="ARBA00004651"/>
    </source>
</evidence>
<keyword evidence="9 10" id="KW-0131">Cell cycle</keyword>
<dbReference type="PIRSF" id="PIRSF003097">
    <property type="entry name" value="FtsX"/>
    <property type="match status" value="1"/>
</dbReference>
<proteinExistence type="inferred from homology"/>
<evidence type="ECO:0000256" key="8">
    <source>
        <dbReference type="ARBA" id="ARBA00023136"/>
    </source>
</evidence>
<keyword evidence="6 11" id="KW-0812">Transmembrane</keyword>
<gene>
    <name evidence="14" type="ORF">SEML1_0235</name>
</gene>
<evidence type="ECO:0000259" key="13">
    <source>
        <dbReference type="Pfam" id="PF18075"/>
    </source>
</evidence>
<feature type="transmembrane region" description="Helical" evidence="11">
    <location>
        <begin position="299"/>
        <end position="323"/>
    </location>
</feature>
<feature type="domain" description="ABC3 transporter permease C-terminal" evidence="12">
    <location>
        <begin position="208"/>
        <end position="329"/>
    </location>
</feature>
<evidence type="ECO:0000256" key="11">
    <source>
        <dbReference type="SAM" id="Phobius"/>
    </source>
</evidence>
<keyword evidence="8 10" id="KW-0472">Membrane</keyword>
<keyword evidence="15" id="KW-1185">Reference proteome</keyword>
<comment type="similarity">
    <text evidence="2 10">Belongs to the ABC-4 integral membrane protein family. FtsX subfamily.</text>
</comment>
<dbReference type="EMBL" id="CP124550">
    <property type="protein sequence ID" value="WIO45865.1"/>
    <property type="molecule type" value="Genomic_DNA"/>
</dbReference>
<dbReference type="Pfam" id="PF02687">
    <property type="entry name" value="FtsX"/>
    <property type="match status" value="1"/>
</dbReference>
<evidence type="ECO:0000313" key="15">
    <source>
        <dbReference type="Proteomes" id="UP001177295"/>
    </source>
</evidence>
<dbReference type="InterPro" id="IPR003838">
    <property type="entry name" value="ABC3_permease_C"/>
</dbReference>
<protein>
    <recommendedName>
        <fullName evidence="3 10">Cell division protein FtsX</fullName>
    </recommendedName>
</protein>
<feature type="transmembrane region" description="Helical" evidence="11">
    <location>
        <begin position="251"/>
        <end position="279"/>
    </location>
</feature>